<keyword evidence="1" id="KW-0472">Membrane</keyword>
<feature type="transmembrane region" description="Helical" evidence="1">
    <location>
        <begin position="27"/>
        <end position="48"/>
    </location>
</feature>
<evidence type="ECO:0000313" key="3">
    <source>
        <dbReference type="Proteomes" id="UP000796880"/>
    </source>
</evidence>
<keyword evidence="3" id="KW-1185">Reference proteome</keyword>
<dbReference type="AlphaFoldDB" id="A0A8K0GZ63"/>
<keyword evidence="1" id="KW-1133">Transmembrane helix</keyword>
<organism evidence="2 3">
    <name type="scientific">Rhamnella rubrinervis</name>
    <dbReference type="NCBI Taxonomy" id="2594499"/>
    <lineage>
        <taxon>Eukaryota</taxon>
        <taxon>Viridiplantae</taxon>
        <taxon>Streptophyta</taxon>
        <taxon>Embryophyta</taxon>
        <taxon>Tracheophyta</taxon>
        <taxon>Spermatophyta</taxon>
        <taxon>Magnoliopsida</taxon>
        <taxon>eudicotyledons</taxon>
        <taxon>Gunneridae</taxon>
        <taxon>Pentapetalae</taxon>
        <taxon>rosids</taxon>
        <taxon>fabids</taxon>
        <taxon>Rosales</taxon>
        <taxon>Rhamnaceae</taxon>
        <taxon>rhamnoid group</taxon>
        <taxon>Rhamneae</taxon>
        <taxon>Rhamnella</taxon>
    </lineage>
</organism>
<name>A0A8K0GZ63_9ROSA</name>
<dbReference type="Proteomes" id="UP000796880">
    <property type="component" value="Unassembled WGS sequence"/>
</dbReference>
<sequence length="219" mass="24505">MKLSESNKETPSFLPEFYEEPPSLKEIATWLTFLVLVFLILILHSSLLSKGVSVFIRVDNISVSNFSTTGTKLDAVWIADVSFLNPHKHDPVQIQRFQSNLHKERDDVVACGTTVDAIELAPKMEKTVRIRFEAKGCGGNQTYVKEDVVKQITSEKEDGTVRLVMGMSMAVNASFQRESLRMGMRHVKATCPSLSFGFGHGMSDGTLISDPVRCYEPFR</sequence>
<dbReference type="EMBL" id="VOIH02000007">
    <property type="protein sequence ID" value="KAF3442737.1"/>
    <property type="molecule type" value="Genomic_DNA"/>
</dbReference>
<protein>
    <submittedName>
        <fullName evidence="2">Uncharacterized protein</fullName>
    </submittedName>
</protein>
<evidence type="ECO:0000256" key="1">
    <source>
        <dbReference type="SAM" id="Phobius"/>
    </source>
</evidence>
<gene>
    <name evidence="2" type="ORF">FNV43_RR16654</name>
</gene>
<accession>A0A8K0GZ63</accession>
<evidence type="ECO:0000313" key="2">
    <source>
        <dbReference type="EMBL" id="KAF3442737.1"/>
    </source>
</evidence>
<keyword evidence="1" id="KW-0812">Transmembrane</keyword>
<comment type="caution">
    <text evidence="2">The sequence shown here is derived from an EMBL/GenBank/DDBJ whole genome shotgun (WGS) entry which is preliminary data.</text>
</comment>
<reference evidence="2" key="1">
    <citation type="submission" date="2020-03" db="EMBL/GenBank/DDBJ databases">
        <title>A high-quality chromosome-level genome assembly of a woody plant with both climbing and erect habits, Rhamnella rubrinervis.</title>
        <authorList>
            <person name="Lu Z."/>
            <person name="Yang Y."/>
            <person name="Zhu X."/>
            <person name="Sun Y."/>
        </authorList>
    </citation>
    <scope>NUCLEOTIDE SEQUENCE</scope>
    <source>
        <strain evidence="2">BYM</strain>
        <tissue evidence="2">Leaf</tissue>
    </source>
</reference>
<dbReference type="OrthoDB" id="695142at2759"/>
<proteinExistence type="predicted"/>